<accession>A0A8S5UCZ1</accession>
<dbReference type="EMBL" id="BK016064">
    <property type="protein sequence ID" value="DAF92299.1"/>
    <property type="molecule type" value="Genomic_DNA"/>
</dbReference>
<sequence length="204" mass="22970">MSETAKQIIRSRTKSFRDLYCALVTQNDEKGYKADTPVKLARAISGKVSDKFSVEKIYSDDGVEDTVENYEGTDVEFEVNSLAPQDKQMIFGHLYKNGWLVKNKDDKAPEVAVGYRAKKLNGKYEFVWLFVGTFGQGYDDNYQTQEDKVTTQTATLKGSFYERACDGNFEVQVDESNLVSEDTDAKAAITNWFSKVQEPTEAAA</sequence>
<proteinExistence type="predicted"/>
<reference evidence="1" key="1">
    <citation type="journal article" date="2021" name="Proc. Natl. Acad. Sci. U.S.A.">
        <title>A Catalog of Tens of Thousands of Viruses from Human Metagenomes Reveals Hidden Associations with Chronic Diseases.</title>
        <authorList>
            <person name="Tisza M.J."/>
            <person name="Buck C.B."/>
        </authorList>
    </citation>
    <scope>NUCLEOTIDE SEQUENCE</scope>
    <source>
        <strain evidence="1">CtBvM24</strain>
    </source>
</reference>
<name>A0A8S5UCZ1_9CAUD</name>
<protein>
    <submittedName>
        <fullName evidence="1">Major tail protein</fullName>
    </submittedName>
</protein>
<dbReference type="NCBIfam" id="TIGR01603">
    <property type="entry name" value="maj_tail_phi13"/>
    <property type="match status" value="1"/>
</dbReference>
<dbReference type="InterPro" id="IPR006724">
    <property type="entry name" value="Phage_TTP"/>
</dbReference>
<dbReference type="InterPro" id="IPR006490">
    <property type="entry name" value="Maj_tail_phi13"/>
</dbReference>
<evidence type="ECO:0000313" key="1">
    <source>
        <dbReference type="EMBL" id="DAF92299.1"/>
    </source>
</evidence>
<dbReference type="Pfam" id="PF04630">
    <property type="entry name" value="Phage_TTP_1"/>
    <property type="match status" value="1"/>
</dbReference>
<organism evidence="1">
    <name type="scientific">Myoviridae sp. ctBvM24</name>
    <dbReference type="NCBI Taxonomy" id="2825050"/>
    <lineage>
        <taxon>Viruses</taxon>
        <taxon>Duplodnaviria</taxon>
        <taxon>Heunggongvirae</taxon>
        <taxon>Uroviricota</taxon>
        <taxon>Caudoviricetes</taxon>
    </lineage>
</organism>